<evidence type="ECO:0000313" key="8">
    <source>
        <dbReference type="EMBL" id="GEN09534.1"/>
    </source>
</evidence>
<proteinExistence type="inferred from homology"/>
<evidence type="ECO:0000313" key="11">
    <source>
        <dbReference type="Proteomes" id="UP000321514"/>
    </source>
</evidence>
<dbReference type="STRING" id="1334629.MFUL124B02_18170"/>
<dbReference type="Gene3D" id="2.40.30.170">
    <property type="match status" value="1"/>
</dbReference>
<evidence type="ECO:0000313" key="9">
    <source>
        <dbReference type="EMBL" id="SEU32830.1"/>
    </source>
</evidence>
<protein>
    <submittedName>
        <fullName evidence="9">Membrane fusion protein, multidrug efflux system</fullName>
    </submittedName>
    <submittedName>
        <fullName evidence="8">MexX family efflux pump subunit</fullName>
    </submittedName>
</protein>
<dbReference type="Pfam" id="PF25967">
    <property type="entry name" value="RND-MFP_C"/>
    <property type="match status" value="1"/>
</dbReference>
<sequence>MDFGRPFQSPTPEDFMWSRSRRLTPAFVGMLSGAVLLVACEKPAEQQQQQQQAPQAAPVTVVTLKSESVLLTRELPGRTQAFLVAEVRPQVNGLVQRRLFTEGGQVKEGQALYELDDATYRADYASAKAALERAQATLTSVALSAKRSAELFKLEAVTPADNEKAVAALAQAEADVKAAQAAVQRAGVTLGHARITSPITGRIGKSSVTQGALVTANQPQALAVVQQLDPLYVDLTQSSSELLRLRKELSAGTLKSTDSTPVTLMLEDGSRYTHPGSLTFSDVTVDPGTGTFALRITVPNPDQMLLPGMYVRALVGNGLRQEGLLVPQQGIARDAKGNASALVVGKDGKVEPRTVAVSRTVGDRWLVDSGLSEGDRVIISGLQKIQPGMPVQATEAPPSETKGGEAAPLVPPAPNE</sequence>
<gene>
    <name evidence="8" type="primary">acrA</name>
    <name evidence="8" type="ORF">MFU01_45710</name>
    <name evidence="9" type="ORF">SAMN05443572_109188</name>
</gene>
<feature type="domain" description="Multidrug resistance protein MdtA-like beta-barrel" evidence="6">
    <location>
        <begin position="230"/>
        <end position="315"/>
    </location>
</feature>
<dbReference type="InterPro" id="IPR058624">
    <property type="entry name" value="MdtA-like_HH"/>
</dbReference>
<feature type="domain" description="Multidrug resistance protein MdtA-like C-terminal permuted SH3" evidence="7">
    <location>
        <begin position="324"/>
        <end position="384"/>
    </location>
</feature>
<keyword evidence="10" id="KW-1185">Reference proteome</keyword>
<dbReference type="Pfam" id="PF25917">
    <property type="entry name" value="BSH_RND"/>
    <property type="match status" value="1"/>
</dbReference>
<dbReference type="Proteomes" id="UP000183760">
    <property type="component" value="Unassembled WGS sequence"/>
</dbReference>
<dbReference type="GO" id="GO:0022857">
    <property type="term" value="F:transmembrane transporter activity"/>
    <property type="evidence" value="ECO:0007669"/>
    <property type="project" value="InterPro"/>
</dbReference>
<reference evidence="8 11" key="2">
    <citation type="submission" date="2019-07" db="EMBL/GenBank/DDBJ databases">
        <title>Whole genome shotgun sequence of Myxococcus fulvus NBRC 100333.</title>
        <authorList>
            <person name="Hosoyama A."/>
            <person name="Uohara A."/>
            <person name="Ohji S."/>
            <person name="Ichikawa N."/>
        </authorList>
    </citation>
    <scope>NUCLEOTIDE SEQUENCE [LARGE SCALE GENOMIC DNA]</scope>
    <source>
        <strain evidence="8 11">NBRC 100333</strain>
    </source>
</reference>
<evidence type="ECO:0000256" key="1">
    <source>
        <dbReference type="ARBA" id="ARBA00004196"/>
    </source>
</evidence>
<comment type="caution">
    <text evidence="8">The sequence shown here is derived from an EMBL/GenBank/DDBJ whole genome shotgun (WGS) entry which is preliminary data.</text>
</comment>
<dbReference type="FunFam" id="2.40.420.20:FF:000001">
    <property type="entry name" value="Efflux RND transporter periplasmic adaptor subunit"/>
    <property type="match status" value="1"/>
</dbReference>
<feature type="domain" description="Multidrug resistance protein MdtA-like barrel-sandwich hybrid" evidence="5">
    <location>
        <begin position="84"/>
        <end position="226"/>
    </location>
</feature>
<evidence type="ECO:0000259" key="4">
    <source>
        <dbReference type="Pfam" id="PF25876"/>
    </source>
</evidence>
<dbReference type="Gene3D" id="2.40.50.100">
    <property type="match status" value="1"/>
</dbReference>
<evidence type="ECO:0000256" key="3">
    <source>
        <dbReference type="SAM" id="MobiDB-lite"/>
    </source>
</evidence>
<evidence type="ECO:0000259" key="5">
    <source>
        <dbReference type="Pfam" id="PF25917"/>
    </source>
</evidence>
<dbReference type="NCBIfam" id="TIGR01730">
    <property type="entry name" value="RND_mfp"/>
    <property type="match status" value="1"/>
</dbReference>
<dbReference type="PANTHER" id="PTHR30158:SF3">
    <property type="entry name" value="MULTIDRUG EFFLUX PUMP SUBUNIT ACRA-RELATED"/>
    <property type="match status" value="1"/>
</dbReference>
<evidence type="ECO:0000256" key="2">
    <source>
        <dbReference type="ARBA" id="ARBA00009477"/>
    </source>
</evidence>
<dbReference type="Gene3D" id="1.10.287.470">
    <property type="entry name" value="Helix hairpin bin"/>
    <property type="match status" value="1"/>
</dbReference>
<dbReference type="GO" id="GO:0005886">
    <property type="term" value="C:plasma membrane"/>
    <property type="evidence" value="ECO:0007669"/>
    <property type="project" value="UniProtKB-SubCell"/>
</dbReference>
<feature type="domain" description="Multidrug resistance protein MdtA-like alpha-helical hairpin" evidence="4">
    <location>
        <begin position="124"/>
        <end position="190"/>
    </location>
</feature>
<name>A0A511T5T6_MYXFU</name>
<dbReference type="EMBL" id="FOIB01000009">
    <property type="protein sequence ID" value="SEU32830.1"/>
    <property type="molecule type" value="Genomic_DNA"/>
</dbReference>
<evidence type="ECO:0000259" key="6">
    <source>
        <dbReference type="Pfam" id="PF25944"/>
    </source>
</evidence>
<evidence type="ECO:0000259" key="7">
    <source>
        <dbReference type="Pfam" id="PF25967"/>
    </source>
</evidence>
<dbReference type="Proteomes" id="UP000321514">
    <property type="component" value="Unassembled WGS sequence"/>
</dbReference>
<dbReference type="PANTHER" id="PTHR30158">
    <property type="entry name" value="ACRA/E-RELATED COMPONENT OF DRUG EFFLUX TRANSPORTER"/>
    <property type="match status" value="1"/>
</dbReference>
<accession>A0A511T5T6</accession>
<organism evidence="8 11">
    <name type="scientific">Myxococcus fulvus</name>
    <dbReference type="NCBI Taxonomy" id="33"/>
    <lineage>
        <taxon>Bacteria</taxon>
        <taxon>Pseudomonadati</taxon>
        <taxon>Myxococcota</taxon>
        <taxon>Myxococcia</taxon>
        <taxon>Myxococcales</taxon>
        <taxon>Cystobacterineae</taxon>
        <taxon>Myxococcaceae</taxon>
        <taxon>Myxococcus</taxon>
    </lineage>
</organism>
<dbReference type="SUPFAM" id="SSF111369">
    <property type="entry name" value="HlyD-like secretion proteins"/>
    <property type="match status" value="1"/>
</dbReference>
<dbReference type="AlphaFoldDB" id="A0A511T5T6"/>
<comment type="subcellular location">
    <subcellularLocation>
        <location evidence="1">Cell envelope</location>
    </subcellularLocation>
</comment>
<dbReference type="InterPro" id="IPR058625">
    <property type="entry name" value="MdtA-like_BSH"/>
</dbReference>
<dbReference type="InterPro" id="IPR006143">
    <property type="entry name" value="RND_pump_MFP"/>
</dbReference>
<comment type="similarity">
    <text evidence="2">Belongs to the membrane fusion protein (MFP) (TC 8.A.1) family.</text>
</comment>
<reference evidence="9 10" key="1">
    <citation type="submission" date="2016-10" db="EMBL/GenBank/DDBJ databases">
        <authorList>
            <person name="Varghese N."/>
            <person name="Submissions S."/>
        </authorList>
    </citation>
    <scope>NUCLEOTIDE SEQUENCE [LARGE SCALE GENOMIC DNA]</scope>
    <source>
        <strain evidence="9 10">DSM 16525</strain>
    </source>
</reference>
<dbReference type="InterPro" id="IPR058626">
    <property type="entry name" value="MdtA-like_b-barrel"/>
</dbReference>
<dbReference type="Gene3D" id="2.40.420.20">
    <property type="match status" value="1"/>
</dbReference>
<dbReference type="InterPro" id="IPR058627">
    <property type="entry name" value="MdtA-like_C"/>
</dbReference>
<dbReference type="GO" id="GO:0046677">
    <property type="term" value="P:response to antibiotic"/>
    <property type="evidence" value="ECO:0007669"/>
    <property type="project" value="TreeGrafter"/>
</dbReference>
<evidence type="ECO:0000313" key="10">
    <source>
        <dbReference type="Proteomes" id="UP000183760"/>
    </source>
</evidence>
<dbReference type="EMBL" id="BJXR01000034">
    <property type="protein sequence ID" value="GEN09534.1"/>
    <property type="molecule type" value="Genomic_DNA"/>
</dbReference>
<dbReference type="Pfam" id="PF25944">
    <property type="entry name" value="Beta-barrel_RND"/>
    <property type="match status" value="1"/>
</dbReference>
<dbReference type="Pfam" id="PF25876">
    <property type="entry name" value="HH_MFP_RND"/>
    <property type="match status" value="1"/>
</dbReference>
<feature type="region of interest" description="Disordered" evidence="3">
    <location>
        <begin position="388"/>
        <end position="416"/>
    </location>
</feature>